<protein>
    <recommendedName>
        <fullName evidence="4">Malate dehydrogenase</fullName>
    </recommendedName>
</protein>
<dbReference type="SUPFAM" id="SSF89733">
    <property type="entry name" value="L-sulfolactate dehydrogenase-like"/>
    <property type="match status" value="1"/>
</dbReference>
<dbReference type="AlphaFoldDB" id="A0A381QK14"/>
<dbReference type="GO" id="GO:0016491">
    <property type="term" value="F:oxidoreductase activity"/>
    <property type="evidence" value="ECO:0007669"/>
    <property type="project" value="UniProtKB-KW"/>
</dbReference>
<dbReference type="InterPro" id="IPR003767">
    <property type="entry name" value="Malate/L-lactate_DH-like"/>
</dbReference>
<evidence type="ECO:0000256" key="2">
    <source>
        <dbReference type="ARBA" id="ARBA00023002"/>
    </source>
</evidence>
<dbReference type="Gene3D" id="1.10.1530.10">
    <property type="match status" value="1"/>
</dbReference>
<name>A0A381QK14_9ZZZZ</name>
<dbReference type="Pfam" id="PF02615">
    <property type="entry name" value="Ldh_2"/>
    <property type="match status" value="1"/>
</dbReference>
<gene>
    <name evidence="3" type="ORF">METZ01_LOCUS31241</name>
</gene>
<dbReference type="EMBL" id="UINC01001351">
    <property type="protein sequence ID" value="SUZ78387.1"/>
    <property type="molecule type" value="Genomic_DNA"/>
</dbReference>
<reference evidence="3" key="1">
    <citation type="submission" date="2018-05" db="EMBL/GenBank/DDBJ databases">
        <authorList>
            <person name="Lanie J.A."/>
            <person name="Ng W.-L."/>
            <person name="Kazmierczak K.M."/>
            <person name="Andrzejewski T.M."/>
            <person name="Davidsen T.M."/>
            <person name="Wayne K.J."/>
            <person name="Tettelin H."/>
            <person name="Glass J.I."/>
            <person name="Rusch D."/>
            <person name="Podicherti R."/>
            <person name="Tsui H.-C.T."/>
            <person name="Winkler M.E."/>
        </authorList>
    </citation>
    <scope>NUCLEOTIDE SEQUENCE</scope>
</reference>
<evidence type="ECO:0000313" key="3">
    <source>
        <dbReference type="EMBL" id="SUZ78387.1"/>
    </source>
</evidence>
<comment type="similarity">
    <text evidence="1">Belongs to the LDH2/MDH2 oxidoreductase family.</text>
</comment>
<organism evidence="3">
    <name type="scientific">marine metagenome</name>
    <dbReference type="NCBI Taxonomy" id="408172"/>
    <lineage>
        <taxon>unclassified sequences</taxon>
        <taxon>metagenomes</taxon>
        <taxon>ecological metagenomes</taxon>
    </lineage>
</organism>
<dbReference type="PANTHER" id="PTHR11091:SF0">
    <property type="entry name" value="MALATE DEHYDROGENASE"/>
    <property type="match status" value="1"/>
</dbReference>
<accession>A0A381QK14</accession>
<dbReference type="PANTHER" id="PTHR11091">
    <property type="entry name" value="OXIDOREDUCTASE-RELATED"/>
    <property type="match status" value="1"/>
</dbReference>
<keyword evidence="2" id="KW-0560">Oxidoreductase</keyword>
<dbReference type="Gene3D" id="3.30.1370.60">
    <property type="entry name" value="Hypothetical oxidoreductase yiak, domain 2"/>
    <property type="match status" value="1"/>
</dbReference>
<evidence type="ECO:0000256" key="1">
    <source>
        <dbReference type="ARBA" id="ARBA00006056"/>
    </source>
</evidence>
<evidence type="ECO:0008006" key="4">
    <source>
        <dbReference type="Google" id="ProtNLM"/>
    </source>
</evidence>
<dbReference type="InterPro" id="IPR043143">
    <property type="entry name" value="Mal/L-sulf/L-lact_DH-like_NADP"/>
</dbReference>
<dbReference type="InterPro" id="IPR043144">
    <property type="entry name" value="Mal/L-sulf/L-lact_DH-like_ah"/>
</dbReference>
<proteinExistence type="inferred from homology"/>
<sequence>MIKMTSVDSKNLKQFVFNAFSAMGLNEKDAGIFTDALMFSELRFHSGQGQGVQRITTYYKRIKNNEVNINSEYEILKESSSLALVDAKNGIGTIQASKCMDIAINKAKTEGIGKVIVKNSTHFGSSSVHAVKATKENCIGIVYTNAGPEMAPWGSKSGGVGTNPWGISCPTGKGFPLILDIALTTAGKGMMRWYEREGIPMPEDWALTKDGEETTNPTEAMNGFLLGIGKYKGYGLSFMTDVLTGVISGGGYGLMPYSDPNKLDVSHSLTAINIEWFMEITEFYKRIDDFVNTLKNLPLRPGFDEILVPGEIENKRVKEKMETGIPLDNEVIESFNELALNLSIEKLKLN</sequence>
<dbReference type="InterPro" id="IPR036111">
    <property type="entry name" value="Mal/L-sulfo/L-lacto_DH-like_sf"/>
</dbReference>